<dbReference type="InterPro" id="IPR011006">
    <property type="entry name" value="CheY-like_superfamily"/>
</dbReference>
<dbReference type="InterPro" id="IPR039420">
    <property type="entry name" value="WalR-like"/>
</dbReference>
<sequence length="223" mass="22200">MDGIRIMVVDPCRLFRAGLCRLLALDFRIVAEASDITAALRLLDPGAGAVGLVLLGAAADAMPGEVLAARAALPGARVLHLSDSPTAQVLAALFSAGGDGCLGKNVPLAALAQSMRVVALGGKVFPPEAPGLVGRGPPAAGAPPAGLSAREAEVAGMLPGGACNKAIGKAMGITEATVKVHLKTVMRKINVANRTQAAIWALANGLGPALGPPVPRVAGGVRP</sequence>
<dbReference type="KEGG" id="acru:HHL28_02000"/>
<dbReference type="PANTHER" id="PTHR43214:SF42">
    <property type="entry name" value="TRANSCRIPTIONAL REGULATORY PROTEIN DESR"/>
    <property type="match status" value="1"/>
</dbReference>
<dbReference type="GO" id="GO:0000160">
    <property type="term" value="P:phosphorelay signal transduction system"/>
    <property type="evidence" value="ECO:0007669"/>
    <property type="project" value="InterPro"/>
</dbReference>
<gene>
    <name evidence="5" type="ORF">HHL28_02000</name>
</gene>
<comment type="caution">
    <text evidence="2">Lacks conserved residue(s) required for the propagation of feature annotation.</text>
</comment>
<dbReference type="AlphaFoldDB" id="A0A858R3T5"/>
<feature type="domain" description="Response regulatory" evidence="4">
    <location>
        <begin position="5"/>
        <end position="119"/>
    </location>
</feature>
<evidence type="ECO:0000259" key="4">
    <source>
        <dbReference type="PROSITE" id="PS50110"/>
    </source>
</evidence>
<keyword evidence="1" id="KW-0238">DNA-binding</keyword>
<keyword evidence="6" id="KW-1185">Reference proteome</keyword>
<proteinExistence type="predicted"/>
<organism evidence="5 6">
    <name type="scientific">Aerophototrophica crusticola</name>
    <dbReference type="NCBI Taxonomy" id="1709002"/>
    <lineage>
        <taxon>Bacteria</taxon>
        <taxon>Pseudomonadati</taxon>
        <taxon>Pseudomonadota</taxon>
        <taxon>Alphaproteobacteria</taxon>
        <taxon>Rhodospirillales</taxon>
        <taxon>Rhodospirillaceae</taxon>
        <taxon>Aerophototrophica</taxon>
    </lineage>
</organism>
<evidence type="ECO:0000259" key="3">
    <source>
        <dbReference type="PROSITE" id="PS50043"/>
    </source>
</evidence>
<reference evidence="5" key="1">
    <citation type="submission" date="2020-04" db="EMBL/GenBank/DDBJ databases">
        <title>A desert anoxygenic phototrophic bacterium fixes CO2 using RubisCO under aerobic conditions.</title>
        <authorList>
            <person name="Tang K."/>
        </authorList>
    </citation>
    <scope>NUCLEOTIDE SEQUENCE [LARGE SCALE GENOMIC DNA]</scope>
    <source>
        <strain evidence="5">MIMtkB3</strain>
    </source>
</reference>
<evidence type="ECO:0000313" key="5">
    <source>
        <dbReference type="EMBL" id="QJE72038.1"/>
    </source>
</evidence>
<name>A0A858R3T5_9PROT</name>
<accession>A0A858R3T5</accession>
<evidence type="ECO:0000256" key="1">
    <source>
        <dbReference type="ARBA" id="ARBA00023125"/>
    </source>
</evidence>
<dbReference type="InterPro" id="IPR001789">
    <property type="entry name" value="Sig_transdc_resp-reg_receiver"/>
</dbReference>
<dbReference type="PRINTS" id="PR00038">
    <property type="entry name" value="HTHLUXR"/>
</dbReference>
<dbReference type="PROSITE" id="PS50043">
    <property type="entry name" value="HTH_LUXR_2"/>
    <property type="match status" value="1"/>
</dbReference>
<dbReference type="Gene3D" id="3.40.50.2300">
    <property type="match status" value="1"/>
</dbReference>
<dbReference type="Proteomes" id="UP000501891">
    <property type="component" value="Chromosome"/>
</dbReference>
<dbReference type="SUPFAM" id="SSF46894">
    <property type="entry name" value="C-terminal effector domain of the bipartite response regulators"/>
    <property type="match status" value="1"/>
</dbReference>
<dbReference type="Pfam" id="PF00196">
    <property type="entry name" value="GerE"/>
    <property type="match status" value="1"/>
</dbReference>
<dbReference type="SMART" id="SM00421">
    <property type="entry name" value="HTH_LUXR"/>
    <property type="match status" value="1"/>
</dbReference>
<dbReference type="GO" id="GO:0006355">
    <property type="term" value="P:regulation of DNA-templated transcription"/>
    <property type="evidence" value="ECO:0007669"/>
    <property type="project" value="InterPro"/>
</dbReference>
<dbReference type="InterPro" id="IPR000792">
    <property type="entry name" value="Tscrpt_reg_LuxR_C"/>
</dbReference>
<feature type="domain" description="HTH luxR-type" evidence="3">
    <location>
        <begin position="140"/>
        <end position="205"/>
    </location>
</feature>
<dbReference type="PROSITE" id="PS50110">
    <property type="entry name" value="RESPONSE_REGULATORY"/>
    <property type="match status" value="1"/>
</dbReference>
<dbReference type="GO" id="GO:0003677">
    <property type="term" value="F:DNA binding"/>
    <property type="evidence" value="ECO:0007669"/>
    <property type="project" value="UniProtKB-KW"/>
</dbReference>
<evidence type="ECO:0000256" key="2">
    <source>
        <dbReference type="PROSITE-ProRule" id="PRU00169"/>
    </source>
</evidence>
<protein>
    <submittedName>
        <fullName evidence="5">Response regulator transcription factor</fullName>
    </submittedName>
</protein>
<dbReference type="InterPro" id="IPR016032">
    <property type="entry name" value="Sig_transdc_resp-reg_C-effctor"/>
</dbReference>
<dbReference type="PANTHER" id="PTHR43214">
    <property type="entry name" value="TWO-COMPONENT RESPONSE REGULATOR"/>
    <property type="match status" value="1"/>
</dbReference>
<dbReference type="CDD" id="cd06170">
    <property type="entry name" value="LuxR_C_like"/>
    <property type="match status" value="1"/>
</dbReference>
<dbReference type="SUPFAM" id="SSF52172">
    <property type="entry name" value="CheY-like"/>
    <property type="match status" value="1"/>
</dbReference>
<dbReference type="EMBL" id="CP051775">
    <property type="protein sequence ID" value="QJE72038.1"/>
    <property type="molecule type" value="Genomic_DNA"/>
</dbReference>
<evidence type="ECO:0000313" key="6">
    <source>
        <dbReference type="Proteomes" id="UP000501891"/>
    </source>
</evidence>